<organism evidence="1 2">
    <name type="scientific">Pseudonocardia eucalypti</name>
    <dbReference type="NCBI Taxonomy" id="648755"/>
    <lineage>
        <taxon>Bacteria</taxon>
        <taxon>Bacillati</taxon>
        <taxon>Actinomycetota</taxon>
        <taxon>Actinomycetes</taxon>
        <taxon>Pseudonocardiales</taxon>
        <taxon>Pseudonocardiaceae</taxon>
        <taxon>Pseudonocardia</taxon>
    </lineage>
</organism>
<dbReference type="EMBL" id="BAABJP010000020">
    <property type="protein sequence ID" value="GAA5160293.1"/>
    <property type="molecule type" value="Genomic_DNA"/>
</dbReference>
<dbReference type="Proteomes" id="UP001428817">
    <property type="component" value="Unassembled WGS sequence"/>
</dbReference>
<keyword evidence="2" id="KW-1185">Reference proteome</keyword>
<sequence length="77" mass="8415">MQGPEYPQVRSHDKQNNVAYIAFKEIPPGGAVDTRPIFDDAGGALLVIDLSATGELLGIELLDAARQLPEIYRDLNH</sequence>
<evidence type="ECO:0000313" key="1">
    <source>
        <dbReference type="EMBL" id="GAA5160293.1"/>
    </source>
</evidence>
<protein>
    <recommendedName>
        <fullName evidence="3">DUF2283 domain-containing protein</fullName>
    </recommendedName>
</protein>
<name>A0ABP9QDV0_9PSEU</name>
<evidence type="ECO:0008006" key="3">
    <source>
        <dbReference type="Google" id="ProtNLM"/>
    </source>
</evidence>
<gene>
    <name evidence="1" type="ORF">GCM10023321_42640</name>
</gene>
<reference evidence="2" key="1">
    <citation type="journal article" date="2019" name="Int. J. Syst. Evol. Microbiol.">
        <title>The Global Catalogue of Microorganisms (GCM) 10K type strain sequencing project: providing services to taxonomists for standard genome sequencing and annotation.</title>
        <authorList>
            <consortium name="The Broad Institute Genomics Platform"/>
            <consortium name="The Broad Institute Genome Sequencing Center for Infectious Disease"/>
            <person name="Wu L."/>
            <person name="Ma J."/>
        </authorList>
    </citation>
    <scope>NUCLEOTIDE SEQUENCE [LARGE SCALE GENOMIC DNA]</scope>
    <source>
        <strain evidence="2">JCM 18303</strain>
    </source>
</reference>
<accession>A0ABP9QDV0</accession>
<evidence type="ECO:0000313" key="2">
    <source>
        <dbReference type="Proteomes" id="UP001428817"/>
    </source>
</evidence>
<dbReference type="InterPro" id="IPR019270">
    <property type="entry name" value="DUF2283"/>
</dbReference>
<proteinExistence type="predicted"/>
<comment type="caution">
    <text evidence="1">The sequence shown here is derived from an EMBL/GenBank/DDBJ whole genome shotgun (WGS) entry which is preliminary data.</text>
</comment>
<dbReference type="Pfam" id="PF10049">
    <property type="entry name" value="DUF2283"/>
    <property type="match status" value="1"/>
</dbReference>